<protein>
    <submittedName>
        <fullName evidence="2">Uncharacterized protein</fullName>
    </submittedName>
</protein>
<accession>A0A1D2VCS8</accession>
<feature type="compositionally biased region" description="Polar residues" evidence="1">
    <location>
        <begin position="7"/>
        <end position="40"/>
    </location>
</feature>
<dbReference type="AlphaFoldDB" id="A0A1D2VCS8"/>
<organism evidence="2 3">
    <name type="scientific">Ascoidea rubescens DSM 1968</name>
    <dbReference type="NCBI Taxonomy" id="1344418"/>
    <lineage>
        <taxon>Eukaryota</taxon>
        <taxon>Fungi</taxon>
        <taxon>Dikarya</taxon>
        <taxon>Ascomycota</taxon>
        <taxon>Saccharomycotina</taxon>
        <taxon>Saccharomycetes</taxon>
        <taxon>Ascoideaceae</taxon>
        <taxon>Ascoidea</taxon>
    </lineage>
</organism>
<dbReference type="InParanoid" id="A0A1D2VCS8"/>
<evidence type="ECO:0000313" key="2">
    <source>
        <dbReference type="EMBL" id="ODV59435.1"/>
    </source>
</evidence>
<dbReference type="EMBL" id="KV454486">
    <property type="protein sequence ID" value="ODV59435.1"/>
    <property type="molecule type" value="Genomic_DNA"/>
</dbReference>
<dbReference type="Proteomes" id="UP000095038">
    <property type="component" value="Unassembled WGS sequence"/>
</dbReference>
<proteinExistence type="predicted"/>
<gene>
    <name evidence="2" type="ORF">ASCRUDRAFT_112587</name>
</gene>
<sequence>MAPWGTIGTSQPISNHPLQQRLRSTNSTDDNRRSIGQNVNTLTRTTARILTRTLTRTFTRTSAFHKLQRDELGRSQLVPRPCRCCLCCFCLELRSRQSLQNCSHQNVL</sequence>
<dbReference type="GeneID" id="30962413"/>
<evidence type="ECO:0000256" key="1">
    <source>
        <dbReference type="SAM" id="MobiDB-lite"/>
    </source>
</evidence>
<evidence type="ECO:0000313" key="3">
    <source>
        <dbReference type="Proteomes" id="UP000095038"/>
    </source>
</evidence>
<feature type="region of interest" description="Disordered" evidence="1">
    <location>
        <begin position="1"/>
        <end position="40"/>
    </location>
</feature>
<name>A0A1D2VCS8_9ASCO</name>
<keyword evidence="3" id="KW-1185">Reference proteome</keyword>
<reference evidence="3" key="1">
    <citation type="submission" date="2016-05" db="EMBL/GenBank/DDBJ databases">
        <title>Comparative genomics of biotechnologically important yeasts.</title>
        <authorList>
            <consortium name="DOE Joint Genome Institute"/>
            <person name="Riley R."/>
            <person name="Haridas S."/>
            <person name="Wolfe K.H."/>
            <person name="Lopes M.R."/>
            <person name="Hittinger C.T."/>
            <person name="Goker M."/>
            <person name="Salamov A."/>
            <person name="Wisecaver J."/>
            <person name="Long T.M."/>
            <person name="Aerts A.L."/>
            <person name="Barry K."/>
            <person name="Choi C."/>
            <person name="Clum A."/>
            <person name="Coughlan A.Y."/>
            <person name="Deshpande S."/>
            <person name="Douglass A.P."/>
            <person name="Hanson S.J."/>
            <person name="Klenk H.-P."/>
            <person name="Labutti K."/>
            <person name="Lapidus A."/>
            <person name="Lindquist E."/>
            <person name="Lipzen A."/>
            <person name="Meier-Kolthoff J.P."/>
            <person name="Ohm R.A."/>
            <person name="Otillar R.P."/>
            <person name="Pangilinan J."/>
            <person name="Peng Y."/>
            <person name="Rokas A."/>
            <person name="Rosa C.A."/>
            <person name="Scheuner C."/>
            <person name="Sibirny A.A."/>
            <person name="Slot J.C."/>
            <person name="Stielow J.B."/>
            <person name="Sun H."/>
            <person name="Kurtzman C.P."/>
            <person name="Blackwell M."/>
            <person name="Grigoriev I.V."/>
            <person name="Jeffries T.W."/>
        </authorList>
    </citation>
    <scope>NUCLEOTIDE SEQUENCE [LARGE SCALE GENOMIC DNA]</scope>
    <source>
        <strain evidence="3">DSM 1968</strain>
    </source>
</reference>
<dbReference type="RefSeq" id="XP_020045742.1">
    <property type="nucleotide sequence ID" value="XM_020188777.1"/>
</dbReference>